<keyword evidence="1" id="KW-0812">Transmembrane</keyword>
<feature type="transmembrane region" description="Helical" evidence="1">
    <location>
        <begin position="69"/>
        <end position="90"/>
    </location>
</feature>
<keyword evidence="1" id="KW-0472">Membrane</keyword>
<dbReference type="EMBL" id="KV419408">
    <property type="protein sequence ID" value="KZS93060.1"/>
    <property type="molecule type" value="Genomic_DNA"/>
</dbReference>
<organism evidence="2 3">
    <name type="scientific">Sistotremastrum niveocremeum HHB9708</name>
    <dbReference type="NCBI Taxonomy" id="1314777"/>
    <lineage>
        <taxon>Eukaryota</taxon>
        <taxon>Fungi</taxon>
        <taxon>Dikarya</taxon>
        <taxon>Basidiomycota</taxon>
        <taxon>Agaricomycotina</taxon>
        <taxon>Agaricomycetes</taxon>
        <taxon>Sistotremastrales</taxon>
        <taxon>Sistotremastraceae</taxon>
        <taxon>Sertulicium</taxon>
        <taxon>Sertulicium niveocremeum</taxon>
    </lineage>
</organism>
<dbReference type="AlphaFoldDB" id="A0A164UAM3"/>
<proteinExistence type="predicted"/>
<dbReference type="Proteomes" id="UP000076722">
    <property type="component" value="Unassembled WGS sequence"/>
</dbReference>
<gene>
    <name evidence="2" type="ORF">SISNIDRAFT_455019</name>
</gene>
<keyword evidence="1" id="KW-1133">Transmembrane helix</keyword>
<sequence>MLAYSGLYLPFKRTRAAVYIALTLSSIIAGASCVNAIKKLRTHKTQIKMVLEGDQAISIDNADIENAGILLFVVGMLLSMQVGNFLLMLIKDWFKPEWPPSFMQPRNGVAMSTSTLRAQSWYLLVNTLAILAVFIPAAHFTANGSFKIGATSAGAPGTLTCT</sequence>
<evidence type="ECO:0000313" key="3">
    <source>
        <dbReference type="Proteomes" id="UP000076722"/>
    </source>
</evidence>
<keyword evidence="3" id="KW-1185">Reference proteome</keyword>
<feature type="transmembrane region" description="Helical" evidence="1">
    <location>
        <begin position="121"/>
        <end position="142"/>
    </location>
</feature>
<evidence type="ECO:0000313" key="2">
    <source>
        <dbReference type="EMBL" id="KZS93060.1"/>
    </source>
</evidence>
<dbReference type="OrthoDB" id="2560085at2759"/>
<name>A0A164UAM3_9AGAM</name>
<feature type="transmembrane region" description="Helical" evidence="1">
    <location>
        <begin position="16"/>
        <end position="37"/>
    </location>
</feature>
<accession>A0A164UAM3</accession>
<reference evidence="2 3" key="1">
    <citation type="journal article" date="2016" name="Mol. Biol. Evol.">
        <title>Comparative Genomics of Early-Diverging Mushroom-Forming Fungi Provides Insights into the Origins of Lignocellulose Decay Capabilities.</title>
        <authorList>
            <person name="Nagy L.G."/>
            <person name="Riley R."/>
            <person name="Tritt A."/>
            <person name="Adam C."/>
            <person name="Daum C."/>
            <person name="Floudas D."/>
            <person name="Sun H."/>
            <person name="Yadav J.S."/>
            <person name="Pangilinan J."/>
            <person name="Larsson K.H."/>
            <person name="Matsuura K."/>
            <person name="Barry K."/>
            <person name="Labutti K."/>
            <person name="Kuo R."/>
            <person name="Ohm R.A."/>
            <person name="Bhattacharya S.S."/>
            <person name="Shirouzu T."/>
            <person name="Yoshinaga Y."/>
            <person name="Martin F.M."/>
            <person name="Grigoriev I.V."/>
            <person name="Hibbett D.S."/>
        </authorList>
    </citation>
    <scope>NUCLEOTIDE SEQUENCE [LARGE SCALE GENOMIC DNA]</scope>
    <source>
        <strain evidence="2 3">HHB9708</strain>
    </source>
</reference>
<protein>
    <submittedName>
        <fullName evidence="2">Uncharacterized protein</fullName>
    </submittedName>
</protein>
<evidence type="ECO:0000256" key="1">
    <source>
        <dbReference type="SAM" id="Phobius"/>
    </source>
</evidence>